<dbReference type="InterPro" id="IPR000529">
    <property type="entry name" value="Ribosomal_bS6"/>
</dbReference>
<dbReference type="CDD" id="cd15465">
    <property type="entry name" value="bS6_mito"/>
    <property type="match status" value="1"/>
</dbReference>
<dbReference type="Pfam" id="PF01250">
    <property type="entry name" value="Ribosomal_S6"/>
    <property type="match status" value="1"/>
</dbReference>
<proteinExistence type="inferred from homology"/>
<dbReference type="PANTHER" id="PTHR21011">
    <property type="entry name" value="MITOCHONDRIAL 28S RIBOSOMAL PROTEIN S6"/>
    <property type="match status" value="1"/>
</dbReference>
<comment type="caution">
    <text evidence="8">The sequence shown here is derived from an EMBL/GenBank/DDBJ whole genome shotgun (WGS) entry which is preliminary data.</text>
</comment>
<dbReference type="Proteomes" id="UP001286456">
    <property type="component" value="Unassembled WGS sequence"/>
</dbReference>
<dbReference type="NCBIfam" id="TIGR00166">
    <property type="entry name" value="S6"/>
    <property type="match status" value="1"/>
</dbReference>
<keyword evidence="9" id="KW-1185">Reference proteome</keyword>
<dbReference type="InterPro" id="IPR035980">
    <property type="entry name" value="Ribosomal_bS6_sf"/>
</dbReference>
<dbReference type="GO" id="GO:0003735">
    <property type="term" value="F:structural constituent of ribosome"/>
    <property type="evidence" value="ECO:0007669"/>
    <property type="project" value="InterPro"/>
</dbReference>
<evidence type="ECO:0000256" key="3">
    <source>
        <dbReference type="ARBA" id="ARBA00022980"/>
    </source>
</evidence>
<evidence type="ECO:0000256" key="7">
    <source>
        <dbReference type="ARBA" id="ARBA00037226"/>
    </source>
</evidence>
<comment type="subcellular location">
    <subcellularLocation>
        <location evidence="1">Mitochondrion</location>
    </subcellularLocation>
</comment>
<dbReference type="Gene3D" id="3.30.70.60">
    <property type="match status" value="1"/>
</dbReference>
<dbReference type="SUPFAM" id="SSF54995">
    <property type="entry name" value="Ribosomal protein S6"/>
    <property type="match status" value="1"/>
</dbReference>
<comment type="function">
    <text evidence="7">Component of the mitochondrial ribosome (mitoribosome), a dedicated translation machinery responsible for the synthesis of mitochondrial genome-encoded proteins, including at least some of the essential transmembrane subunits of the mitochondrial respiratory chain. The mitoribosomes are attached to the mitochondrial inner membrane and translation products are cotranslationally integrated into the membrane.</text>
</comment>
<reference evidence="8" key="1">
    <citation type="journal article" date="2023" name="Mol. Phylogenet. Evol.">
        <title>Genome-scale phylogeny and comparative genomics of the fungal order Sordariales.</title>
        <authorList>
            <person name="Hensen N."/>
            <person name="Bonometti L."/>
            <person name="Westerberg I."/>
            <person name="Brannstrom I.O."/>
            <person name="Guillou S."/>
            <person name="Cros-Aarteil S."/>
            <person name="Calhoun S."/>
            <person name="Haridas S."/>
            <person name="Kuo A."/>
            <person name="Mondo S."/>
            <person name="Pangilinan J."/>
            <person name="Riley R."/>
            <person name="LaButti K."/>
            <person name="Andreopoulos B."/>
            <person name="Lipzen A."/>
            <person name="Chen C."/>
            <person name="Yan M."/>
            <person name="Daum C."/>
            <person name="Ng V."/>
            <person name="Clum A."/>
            <person name="Steindorff A."/>
            <person name="Ohm R.A."/>
            <person name="Martin F."/>
            <person name="Silar P."/>
            <person name="Natvig D.O."/>
            <person name="Lalanne C."/>
            <person name="Gautier V."/>
            <person name="Ament-Velasquez S.L."/>
            <person name="Kruys A."/>
            <person name="Hutchinson M.I."/>
            <person name="Powell A.J."/>
            <person name="Barry K."/>
            <person name="Miller A.N."/>
            <person name="Grigoriev I.V."/>
            <person name="Debuchy R."/>
            <person name="Gladieux P."/>
            <person name="Hiltunen Thoren M."/>
            <person name="Johannesson H."/>
        </authorList>
    </citation>
    <scope>NUCLEOTIDE SEQUENCE</scope>
    <source>
        <strain evidence="8">SMH4131-1</strain>
    </source>
</reference>
<dbReference type="GO" id="GO:0070181">
    <property type="term" value="F:small ribosomal subunit rRNA binding"/>
    <property type="evidence" value="ECO:0007669"/>
    <property type="project" value="TreeGrafter"/>
</dbReference>
<evidence type="ECO:0000256" key="2">
    <source>
        <dbReference type="ARBA" id="ARBA00009512"/>
    </source>
</evidence>
<evidence type="ECO:0000256" key="5">
    <source>
        <dbReference type="ARBA" id="ARBA00023274"/>
    </source>
</evidence>
<gene>
    <name evidence="8" type="ORF">B0T19DRAFT_420102</name>
</gene>
<keyword evidence="5" id="KW-0687">Ribonucleoprotein</keyword>
<dbReference type="FunFam" id="3.30.70.60:FF:000007">
    <property type="entry name" value="37S ribosomal protein Mrp17"/>
    <property type="match status" value="1"/>
</dbReference>
<evidence type="ECO:0000313" key="8">
    <source>
        <dbReference type="EMBL" id="KAK3334119.1"/>
    </source>
</evidence>
<protein>
    <recommendedName>
        <fullName evidence="6">Small ribosomal subunit protein bS6m</fullName>
    </recommendedName>
</protein>
<comment type="similarity">
    <text evidence="2">Belongs to the bacterial ribosomal protein bS6 family.</text>
</comment>
<name>A0AAE0IZJ2_9PEZI</name>
<dbReference type="AlphaFoldDB" id="A0AAE0IZJ2"/>
<reference evidence="8" key="2">
    <citation type="submission" date="2023-06" db="EMBL/GenBank/DDBJ databases">
        <authorList>
            <consortium name="Lawrence Berkeley National Laboratory"/>
            <person name="Haridas S."/>
            <person name="Hensen N."/>
            <person name="Bonometti L."/>
            <person name="Westerberg I."/>
            <person name="Brannstrom I.O."/>
            <person name="Guillou S."/>
            <person name="Cros-Aarteil S."/>
            <person name="Calhoun S."/>
            <person name="Kuo A."/>
            <person name="Mondo S."/>
            <person name="Pangilinan J."/>
            <person name="Riley R."/>
            <person name="Labutti K."/>
            <person name="Andreopoulos B."/>
            <person name="Lipzen A."/>
            <person name="Chen C."/>
            <person name="Yanf M."/>
            <person name="Daum C."/>
            <person name="Ng V."/>
            <person name="Clum A."/>
            <person name="Steindorff A."/>
            <person name="Ohm R."/>
            <person name="Martin F."/>
            <person name="Silar P."/>
            <person name="Natvig D."/>
            <person name="Lalanne C."/>
            <person name="Gautier V."/>
            <person name="Ament-Velasquez S.L."/>
            <person name="Kruys A."/>
            <person name="Hutchinson M.I."/>
            <person name="Powell A.J."/>
            <person name="Barry K."/>
            <person name="Miller A.N."/>
            <person name="Grigoriev I.V."/>
            <person name="Debuchy R."/>
            <person name="Gladieux P."/>
            <person name="Thoren M.H."/>
            <person name="Johannesson H."/>
        </authorList>
    </citation>
    <scope>NUCLEOTIDE SEQUENCE</scope>
    <source>
        <strain evidence="8">SMH4131-1</strain>
    </source>
</reference>
<dbReference type="GO" id="GO:0005763">
    <property type="term" value="C:mitochondrial small ribosomal subunit"/>
    <property type="evidence" value="ECO:0007669"/>
    <property type="project" value="TreeGrafter"/>
</dbReference>
<keyword evidence="4" id="KW-0496">Mitochondrion</keyword>
<evidence type="ECO:0000256" key="4">
    <source>
        <dbReference type="ARBA" id="ARBA00023128"/>
    </source>
</evidence>
<dbReference type="PANTHER" id="PTHR21011:SF1">
    <property type="entry name" value="SMALL RIBOSOMAL SUBUNIT PROTEIN BS6M"/>
    <property type="match status" value="1"/>
</dbReference>
<keyword evidence="3 8" id="KW-0689">Ribosomal protein</keyword>
<dbReference type="InterPro" id="IPR014717">
    <property type="entry name" value="Transl_elong_EF1B/ribsomal_bS6"/>
</dbReference>
<accession>A0AAE0IZJ2</accession>
<sequence>MLYETIGIVRAGKISEVKEIVLTAGQLILRQGGVIRDVQNWGVFMLPSAISRHQTRHTRGHYFVMRYDAGIKTHEEVRNTLAIDPRVIRAANVKLGDGKLATLSKFGKVPWAQLER</sequence>
<organism evidence="8 9">
    <name type="scientific">Cercophora scortea</name>
    <dbReference type="NCBI Taxonomy" id="314031"/>
    <lineage>
        <taxon>Eukaryota</taxon>
        <taxon>Fungi</taxon>
        <taxon>Dikarya</taxon>
        <taxon>Ascomycota</taxon>
        <taxon>Pezizomycotina</taxon>
        <taxon>Sordariomycetes</taxon>
        <taxon>Sordariomycetidae</taxon>
        <taxon>Sordariales</taxon>
        <taxon>Lasiosphaeriaceae</taxon>
        <taxon>Cercophora</taxon>
    </lineage>
</organism>
<evidence type="ECO:0000256" key="1">
    <source>
        <dbReference type="ARBA" id="ARBA00004173"/>
    </source>
</evidence>
<dbReference type="EMBL" id="JAUEPO010000002">
    <property type="protein sequence ID" value="KAK3334119.1"/>
    <property type="molecule type" value="Genomic_DNA"/>
</dbReference>
<evidence type="ECO:0000256" key="6">
    <source>
        <dbReference type="ARBA" id="ARBA00035170"/>
    </source>
</evidence>
<evidence type="ECO:0000313" key="9">
    <source>
        <dbReference type="Proteomes" id="UP001286456"/>
    </source>
</evidence>
<dbReference type="GO" id="GO:0006412">
    <property type="term" value="P:translation"/>
    <property type="evidence" value="ECO:0007669"/>
    <property type="project" value="InterPro"/>
</dbReference>